<feature type="compositionally biased region" description="Basic and acidic residues" evidence="1">
    <location>
        <begin position="1"/>
        <end position="11"/>
    </location>
</feature>
<evidence type="ECO:0000256" key="1">
    <source>
        <dbReference type="SAM" id="MobiDB-lite"/>
    </source>
</evidence>
<dbReference type="EMBL" id="AGNK02004032">
    <property type="status" value="NOT_ANNOTATED_CDS"/>
    <property type="molecule type" value="Genomic_DNA"/>
</dbReference>
<feature type="region of interest" description="Disordered" evidence="1">
    <location>
        <begin position="1"/>
        <end position="25"/>
    </location>
</feature>
<evidence type="ECO:0000313" key="3">
    <source>
        <dbReference type="Proteomes" id="UP000004995"/>
    </source>
</evidence>
<name>A0A0Q3V4P3_SETIT</name>
<dbReference type="Proteomes" id="UP000004995">
    <property type="component" value="Unassembled WGS sequence"/>
</dbReference>
<dbReference type="PANTHER" id="PTHR18898:SF2">
    <property type="entry name" value="NUCLEOPROTEIN TPR"/>
    <property type="match status" value="1"/>
</dbReference>
<reference evidence="3" key="1">
    <citation type="journal article" date="2012" name="Nat. Biotechnol.">
        <title>Reference genome sequence of the model plant Setaria.</title>
        <authorList>
            <person name="Bennetzen J.L."/>
            <person name="Schmutz J."/>
            <person name="Wang H."/>
            <person name="Percifield R."/>
            <person name="Hawkins J."/>
            <person name="Pontaroli A.C."/>
            <person name="Estep M."/>
            <person name="Feng L."/>
            <person name="Vaughn J.N."/>
            <person name="Grimwood J."/>
            <person name="Jenkins J."/>
            <person name="Barry K."/>
            <person name="Lindquist E."/>
            <person name="Hellsten U."/>
            <person name="Deshpande S."/>
            <person name="Wang X."/>
            <person name="Wu X."/>
            <person name="Mitros T."/>
            <person name="Triplett J."/>
            <person name="Yang X."/>
            <person name="Ye C.Y."/>
            <person name="Mauro-Herrera M."/>
            <person name="Wang L."/>
            <person name="Li P."/>
            <person name="Sharma M."/>
            <person name="Sharma R."/>
            <person name="Ronald P.C."/>
            <person name="Panaud O."/>
            <person name="Kellogg E.A."/>
            <person name="Brutnell T.P."/>
            <person name="Doust A.N."/>
            <person name="Tuskan G.A."/>
            <person name="Rokhsar D."/>
            <person name="Devos K.M."/>
        </authorList>
    </citation>
    <scope>NUCLEOTIDE SEQUENCE [LARGE SCALE GENOMIC DNA]</scope>
    <source>
        <strain evidence="3">cv. Yugu1</strain>
    </source>
</reference>
<dbReference type="eggNOG" id="KOG0239">
    <property type="taxonomic scope" value="Eukaryota"/>
</dbReference>
<organism evidence="2 3">
    <name type="scientific">Setaria italica</name>
    <name type="common">Foxtail millet</name>
    <name type="synonym">Panicum italicum</name>
    <dbReference type="NCBI Taxonomy" id="4555"/>
    <lineage>
        <taxon>Eukaryota</taxon>
        <taxon>Viridiplantae</taxon>
        <taxon>Streptophyta</taxon>
        <taxon>Embryophyta</taxon>
        <taxon>Tracheophyta</taxon>
        <taxon>Spermatophyta</taxon>
        <taxon>Magnoliopsida</taxon>
        <taxon>Liliopsida</taxon>
        <taxon>Poales</taxon>
        <taxon>Poaceae</taxon>
        <taxon>PACMAD clade</taxon>
        <taxon>Panicoideae</taxon>
        <taxon>Panicodae</taxon>
        <taxon>Paniceae</taxon>
        <taxon>Cenchrinae</taxon>
        <taxon>Setaria</taxon>
    </lineage>
</organism>
<reference evidence="2" key="2">
    <citation type="submission" date="2018-08" db="UniProtKB">
        <authorList>
            <consortium name="EnsemblPlants"/>
        </authorList>
    </citation>
    <scope>IDENTIFICATION</scope>
    <source>
        <strain evidence="2">Yugu1</strain>
    </source>
</reference>
<dbReference type="Gramene" id="KQL03063">
    <property type="protein sequence ID" value="KQL03063"/>
    <property type="gene ID" value="SETIT_0143862mg"/>
</dbReference>
<dbReference type="PANTHER" id="PTHR18898">
    <property type="entry name" value="NUCLEOPROTEIN TPR-RELATED"/>
    <property type="match status" value="1"/>
</dbReference>
<dbReference type="AlphaFoldDB" id="A0A0Q3V4P3"/>
<dbReference type="STRING" id="4555.A0A0Q3V4P3"/>
<proteinExistence type="predicted"/>
<sequence length="175" mass="20391">MEAELAEDRESLQQVQEENQSAEDELTAKKKEQNGFLKKMTLCEKSIAKKKLELDKKAEVGREALEDEIAKLRDKLSYMEKSYLIKCEEAASAIESKEKQITSLVNEISVLRTDVSQRLPQVEKLEMELASSKSALDEQYKRWRSAQENYERQRDWAELKELQEQGDLVTLQYLQ</sequence>
<accession>A0A0Q3V4P3</accession>
<protein>
    <submittedName>
        <fullName evidence="2">Uncharacterized protein</fullName>
    </submittedName>
</protein>
<keyword evidence="3" id="KW-1185">Reference proteome</keyword>
<dbReference type="EnsemblPlants" id="KQL03063">
    <property type="protein sequence ID" value="KQL03063"/>
    <property type="gene ID" value="SETIT_0143862mg"/>
</dbReference>
<dbReference type="InParanoid" id="A0A0Q3V4P3"/>
<evidence type="ECO:0000313" key="2">
    <source>
        <dbReference type="EnsemblPlants" id="KQL03063"/>
    </source>
</evidence>